<name>A0AAV6VJ34_9ARAC</name>
<dbReference type="Proteomes" id="UP000827092">
    <property type="component" value="Unassembled WGS sequence"/>
</dbReference>
<gene>
    <name evidence="1" type="ORF">JTE90_001158</name>
</gene>
<sequence length="72" mass="8063">MSNQTAERVAQTFFSEWIARYGVPEKVTTDHLVSSLRVTSSAVWHGSLGCTRLERRLTIRRLTVLSNASIGN</sequence>
<dbReference type="AlphaFoldDB" id="A0AAV6VJ34"/>
<proteinExistence type="predicted"/>
<reference evidence="1 2" key="1">
    <citation type="journal article" date="2022" name="Nat. Ecol. Evol.">
        <title>A masculinizing supergene underlies an exaggerated male reproductive morph in a spider.</title>
        <authorList>
            <person name="Hendrickx F."/>
            <person name="De Corte Z."/>
            <person name="Sonet G."/>
            <person name="Van Belleghem S.M."/>
            <person name="Kostlbacher S."/>
            <person name="Vangestel C."/>
        </authorList>
    </citation>
    <scope>NUCLEOTIDE SEQUENCE [LARGE SCALE GENOMIC DNA]</scope>
    <source>
        <strain evidence="1">W744_W776</strain>
    </source>
</reference>
<evidence type="ECO:0000313" key="2">
    <source>
        <dbReference type="Proteomes" id="UP000827092"/>
    </source>
</evidence>
<accession>A0AAV6VJ34</accession>
<protein>
    <submittedName>
        <fullName evidence="1">Uncharacterized protein</fullName>
    </submittedName>
</protein>
<organism evidence="1 2">
    <name type="scientific">Oedothorax gibbosus</name>
    <dbReference type="NCBI Taxonomy" id="931172"/>
    <lineage>
        <taxon>Eukaryota</taxon>
        <taxon>Metazoa</taxon>
        <taxon>Ecdysozoa</taxon>
        <taxon>Arthropoda</taxon>
        <taxon>Chelicerata</taxon>
        <taxon>Arachnida</taxon>
        <taxon>Araneae</taxon>
        <taxon>Araneomorphae</taxon>
        <taxon>Entelegynae</taxon>
        <taxon>Araneoidea</taxon>
        <taxon>Linyphiidae</taxon>
        <taxon>Erigoninae</taxon>
        <taxon>Oedothorax</taxon>
    </lineage>
</organism>
<evidence type="ECO:0000313" key="1">
    <source>
        <dbReference type="EMBL" id="KAG8195924.1"/>
    </source>
</evidence>
<keyword evidence="2" id="KW-1185">Reference proteome</keyword>
<dbReference type="EMBL" id="JAFNEN010000076">
    <property type="protein sequence ID" value="KAG8195924.1"/>
    <property type="molecule type" value="Genomic_DNA"/>
</dbReference>
<comment type="caution">
    <text evidence="1">The sequence shown here is derived from an EMBL/GenBank/DDBJ whole genome shotgun (WGS) entry which is preliminary data.</text>
</comment>